<feature type="transmembrane region" description="Helical" evidence="2">
    <location>
        <begin position="47"/>
        <end position="66"/>
    </location>
</feature>
<keyword evidence="2" id="KW-0812">Transmembrane</keyword>
<dbReference type="EMBL" id="PHIG01000004">
    <property type="protein sequence ID" value="PJK31525.1"/>
    <property type="molecule type" value="Genomic_DNA"/>
</dbReference>
<organism evidence="3 4">
    <name type="scientific">Minwuia thermotolerans</name>
    <dbReference type="NCBI Taxonomy" id="2056226"/>
    <lineage>
        <taxon>Bacteria</taxon>
        <taxon>Pseudomonadati</taxon>
        <taxon>Pseudomonadota</taxon>
        <taxon>Alphaproteobacteria</taxon>
        <taxon>Minwuiales</taxon>
        <taxon>Minwuiaceae</taxon>
        <taxon>Minwuia</taxon>
    </lineage>
</organism>
<proteinExistence type="predicted"/>
<dbReference type="NCBIfam" id="TIGR04409">
    <property type="entry name" value="LptC_YrbK"/>
    <property type="match status" value="1"/>
</dbReference>
<dbReference type="AlphaFoldDB" id="A0A2M9G737"/>
<dbReference type="Gene3D" id="2.60.450.10">
    <property type="entry name" value="Lipopolysaccharide (LPS) transport protein A like domain"/>
    <property type="match status" value="1"/>
</dbReference>
<evidence type="ECO:0000313" key="4">
    <source>
        <dbReference type="Proteomes" id="UP000229498"/>
    </source>
</evidence>
<sequence length="228" mass="25041">MPADGRTVTDSVLDRQRPKRHWTAQPRQDQVGAPSARRSRRVALLKYLLIGVSLALVATIIIWPQFTERRNGLPIDFADVDVSSQSSTMTNARFVSGGERSFNVTADKVVQDPEVPTMVHLSALEGDTTTDGGVWMHMSARSGVFDRAADRLDLTGDVSLYTDQGNEIHSPKATIDMGRGEVRGDDRVAGHGPYGRFRADSFEILEEGNVLLLRGNVQLVVEPNGEKN</sequence>
<protein>
    <submittedName>
        <fullName evidence="3">LPS export ABC transporter periplasmic protein LptC</fullName>
    </submittedName>
</protein>
<evidence type="ECO:0000256" key="2">
    <source>
        <dbReference type="SAM" id="Phobius"/>
    </source>
</evidence>
<dbReference type="GO" id="GO:0015221">
    <property type="term" value="F:lipopolysaccharide transmembrane transporter activity"/>
    <property type="evidence" value="ECO:0007669"/>
    <property type="project" value="InterPro"/>
</dbReference>
<dbReference type="OrthoDB" id="8441710at2"/>
<keyword evidence="2" id="KW-1133">Transmembrane helix</keyword>
<evidence type="ECO:0000313" key="3">
    <source>
        <dbReference type="EMBL" id="PJK31525.1"/>
    </source>
</evidence>
<name>A0A2M9G737_9PROT</name>
<comment type="caution">
    <text evidence="3">The sequence shown here is derived from an EMBL/GenBank/DDBJ whole genome shotgun (WGS) entry which is preliminary data.</text>
</comment>
<keyword evidence="2" id="KW-0472">Membrane</keyword>
<gene>
    <name evidence="3" type="primary">lptC</name>
    <name evidence="3" type="ORF">CVT23_00255</name>
</gene>
<keyword evidence="4" id="KW-1185">Reference proteome</keyword>
<dbReference type="InterPro" id="IPR026265">
    <property type="entry name" value="LptC"/>
</dbReference>
<accession>A0A2M9G737</accession>
<dbReference type="GO" id="GO:0005886">
    <property type="term" value="C:plasma membrane"/>
    <property type="evidence" value="ECO:0007669"/>
    <property type="project" value="InterPro"/>
</dbReference>
<dbReference type="Proteomes" id="UP000229498">
    <property type="component" value="Unassembled WGS sequence"/>
</dbReference>
<evidence type="ECO:0000256" key="1">
    <source>
        <dbReference type="SAM" id="MobiDB-lite"/>
    </source>
</evidence>
<dbReference type="InterPro" id="IPR010664">
    <property type="entry name" value="LipoPS_assembly_LptC-rel"/>
</dbReference>
<reference evidence="3 4" key="1">
    <citation type="submission" date="2017-11" db="EMBL/GenBank/DDBJ databases">
        <title>Draft genome sequence of Rhizobiales bacterium SY3-13.</title>
        <authorList>
            <person name="Sun C."/>
        </authorList>
    </citation>
    <scope>NUCLEOTIDE SEQUENCE [LARGE SCALE GENOMIC DNA]</scope>
    <source>
        <strain evidence="3 4">SY3-13</strain>
    </source>
</reference>
<feature type="region of interest" description="Disordered" evidence="1">
    <location>
        <begin position="1"/>
        <end position="35"/>
    </location>
</feature>
<dbReference type="Pfam" id="PF06835">
    <property type="entry name" value="LptC"/>
    <property type="match status" value="1"/>
</dbReference>